<dbReference type="EC" id="3.4.21.-" evidence="6"/>
<dbReference type="InterPro" id="IPR009003">
    <property type="entry name" value="Peptidase_S1_PA"/>
</dbReference>
<proteinExistence type="inferred from homology"/>
<dbReference type="GO" id="GO:0006508">
    <property type="term" value="P:proteolysis"/>
    <property type="evidence" value="ECO:0007669"/>
    <property type="project" value="UniProtKB-KW"/>
</dbReference>
<organism evidence="8 9">
    <name type="scientific">Stylophora pistillata</name>
    <name type="common">Smooth cauliflower coral</name>
    <dbReference type="NCBI Taxonomy" id="50429"/>
    <lineage>
        <taxon>Eukaryota</taxon>
        <taxon>Metazoa</taxon>
        <taxon>Cnidaria</taxon>
        <taxon>Anthozoa</taxon>
        <taxon>Hexacorallia</taxon>
        <taxon>Scleractinia</taxon>
        <taxon>Astrocoeniina</taxon>
        <taxon>Pocilloporidae</taxon>
        <taxon>Stylophora</taxon>
    </lineage>
</organism>
<evidence type="ECO:0000256" key="1">
    <source>
        <dbReference type="ARBA" id="ARBA00008764"/>
    </source>
</evidence>
<dbReference type="SUPFAM" id="SSF50494">
    <property type="entry name" value="Trypsin-like serine proteases"/>
    <property type="match status" value="2"/>
</dbReference>
<dbReference type="OrthoDB" id="10037376at2759"/>
<dbReference type="GO" id="GO:0004252">
    <property type="term" value="F:serine-type endopeptidase activity"/>
    <property type="evidence" value="ECO:0007669"/>
    <property type="project" value="InterPro"/>
</dbReference>
<gene>
    <name evidence="8" type="primary">Prss23</name>
    <name evidence="8" type="ORF">AWC38_SpisGene2906</name>
</gene>
<dbReference type="PANTHER" id="PTHR15462:SF8">
    <property type="entry name" value="SERINE PROTEASE"/>
    <property type="match status" value="1"/>
</dbReference>
<sequence>MTLVKYFAVASLLCWALQLPDLVCSSRQRIKRVLFPSSPKRGVNVSNKQEVHKDVMDDHEDFPPLSFYIQDVNITSLQRTNQTSSLGLNYTDSNELDFDGLPISVNDSIMDSLPRLNYETFWSNGSLTLTLVELKKVEGIRNATHDVWSRMADFELEVPSVVPSDLDDGNDLTNTSQHRRKREVFGPDDRIKVRHVNSRRLPYSAVVRISTGCTGTLISEYHVLTAAHCVHDGMNYLVDVKNLKVLVLRHQGKVIKIGVDFVKVPRGWTLSRDYRYDYSVIRLKRAHNNDFLGMYEIPAALDIRIKIQFASFPFDKEENTLWYSNCAAHCRSHAIINRCDSKAGSSGAGIYALMRKEEVDTALERLKKTKEPQKALMFLSSERSISNFGDNKTTTVSEMKTRSNGYMKNFSSTVSLDDPEEDLTDLSYQTIWRNGSVTFTNISVGDFKNFNSADGSKAQNVIEDDSLVGEPELLSSSMEESYQTPFSRVSRTLEHRRLKRIIFGRDGRIRLNTSTLAQKFPFSPYVKISAGSFECSGSLISSFHVLTSAHCVHDGQRPLTDTTNLRVGVLRRNGKFRWIRVIKVNYPESWLRNSDSSNFDYAVIKLIKPHKRPFFKLGVMNGAGQLYKIHFASFPGDKKANTMWYSHCNSRANANLLICRCDAAKGSSGAGTYVRTKLKASGKDRVIVGVLSGSGIVKLPDGQKKHFNFVTKLTILKARQICGWIGHGSNCVTWNSYDASNQARLRSDR</sequence>
<dbReference type="Pfam" id="PF00089">
    <property type="entry name" value="Trypsin"/>
    <property type="match status" value="2"/>
</dbReference>
<keyword evidence="9" id="KW-1185">Reference proteome</keyword>
<protein>
    <recommendedName>
        <fullName evidence="6">Serine protease</fullName>
        <ecNumber evidence="6">3.4.21.-</ecNumber>
    </recommendedName>
</protein>
<dbReference type="Proteomes" id="UP000225706">
    <property type="component" value="Unassembled WGS sequence"/>
</dbReference>
<dbReference type="AlphaFoldDB" id="A0A2B4ST69"/>
<dbReference type="PRINTS" id="PR00839">
    <property type="entry name" value="V8PROTEASE"/>
</dbReference>
<accession>A0A2B4ST69</accession>
<keyword evidence="4 6" id="KW-0378">Hydrolase</keyword>
<evidence type="ECO:0000256" key="6">
    <source>
        <dbReference type="RuleBase" id="RU004296"/>
    </source>
</evidence>
<dbReference type="Gene3D" id="2.40.10.10">
    <property type="entry name" value="Trypsin-like serine proteases"/>
    <property type="match status" value="4"/>
</dbReference>
<feature type="chain" id="PRO_5011812172" description="Serine protease" evidence="6">
    <location>
        <begin position="26"/>
        <end position="749"/>
    </location>
</feature>
<evidence type="ECO:0000256" key="3">
    <source>
        <dbReference type="ARBA" id="ARBA00022729"/>
    </source>
</evidence>
<evidence type="ECO:0000256" key="4">
    <source>
        <dbReference type="ARBA" id="ARBA00022801"/>
    </source>
</evidence>
<evidence type="ECO:0000256" key="2">
    <source>
        <dbReference type="ARBA" id="ARBA00022670"/>
    </source>
</evidence>
<dbReference type="InterPro" id="IPR008256">
    <property type="entry name" value="Peptidase_S1B"/>
</dbReference>
<keyword evidence="2 6" id="KW-0645">Protease</keyword>
<feature type="signal peptide" evidence="6">
    <location>
        <begin position="1"/>
        <end position="25"/>
    </location>
</feature>
<name>A0A2B4ST69_STYPI</name>
<dbReference type="InterPro" id="IPR043504">
    <property type="entry name" value="Peptidase_S1_PA_chymotrypsin"/>
</dbReference>
<dbReference type="EMBL" id="LSMT01000025">
    <property type="protein sequence ID" value="PFX32273.1"/>
    <property type="molecule type" value="Genomic_DNA"/>
</dbReference>
<comment type="caution">
    <text evidence="8">The sequence shown here is derived from an EMBL/GenBank/DDBJ whole genome shotgun (WGS) entry which is preliminary data.</text>
</comment>
<evidence type="ECO:0000256" key="5">
    <source>
        <dbReference type="ARBA" id="ARBA00022825"/>
    </source>
</evidence>
<feature type="domain" description="Peptidase S1" evidence="7">
    <location>
        <begin position="501"/>
        <end position="730"/>
    </location>
</feature>
<keyword evidence="5 6" id="KW-0720">Serine protease</keyword>
<dbReference type="PROSITE" id="PS50240">
    <property type="entry name" value="TRYPSIN_DOM"/>
    <property type="match status" value="1"/>
</dbReference>
<dbReference type="InterPro" id="IPR001254">
    <property type="entry name" value="Trypsin_dom"/>
</dbReference>
<evidence type="ECO:0000313" key="9">
    <source>
        <dbReference type="Proteomes" id="UP000225706"/>
    </source>
</evidence>
<evidence type="ECO:0000313" key="8">
    <source>
        <dbReference type="EMBL" id="PFX32273.1"/>
    </source>
</evidence>
<reference evidence="9" key="1">
    <citation type="journal article" date="2017" name="bioRxiv">
        <title>Comparative analysis of the genomes of Stylophora pistillata and Acropora digitifera provides evidence for extensive differences between species of corals.</title>
        <authorList>
            <person name="Voolstra C.R."/>
            <person name="Li Y."/>
            <person name="Liew Y.J."/>
            <person name="Baumgarten S."/>
            <person name="Zoccola D."/>
            <person name="Flot J.-F."/>
            <person name="Tambutte S."/>
            <person name="Allemand D."/>
            <person name="Aranda M."/>
        </authorList>
    </citation>
    <scope>NUCLEOTIDE SEQUENCE [LARGE SCALE GENOMIC DNA]</scope>
</reference>
<dbReference type="PANTHER" id="PTHR15462">
    <property type="entry name" value="SERINE PROTEASE"/>
    <property type="match status" value="1"/>
</dbReference>
<evidence type="ECO:0000259" key="7">
    <source>
        <dbReference type="PROSITE" id="PS50240"/>
    </source>
</evidence>
<comment type="similarity">
    <text evidence="1 6">Belongs to the peptidase S1B family.</text>
</comment>
<dbReference type="InterPro" id="IPR050966">
    <property type="entry name" value="Glutamyl_endopeptidase"/>
</dbReference>
<keyword evidence="3 6" id="KW-0732">Signal</keyword>